<dbReference type="GO" id="GO:0005737">
    <property type="term" value="C:cytoplasm"/>
    <property type="evidence" value="ECO:0007669"/>
    <property type="project" value="UniProtKB-SubCell"/>
</dbReference>
<evidence type="ECO:0000259" key="9">
    <source>
        <dbReference type="SMART" id="SM00562"/>
    </source>
</evidence>
<dbReference type="GO" id="GO:0004550">
    <property type="term" value="F:nucleoside diphosphate kinase activity"/>
    <property type="evidence" value="ECO:0007669"/>
    <property type="project" value="UniProtKB-UniRule"/>
</dbReference>
<evidence type="ECO:0000256" key="3">
    <source>
        <dbReference type="ARBA" id="ARBA00022553"/>
    </source>
</evidence>
<dbReference type="AlphaFoldDB" id="A0A0D6JNR6"/>
<evidence type="ECO:0000256" key="7">
    <source>
        <dbReference type="PROSITE-ProRule" id="PRU00706"/>
    </source>
</evidence>
<comment type="similarity">
    <text evidence="2 6 7 8">Belongs to the NDK family.</text>
</comment>
<comment type="cofactor">
    <cofactor evidence="1 6">
        <name>Mg(2+)</name>
        <dbReference type="ChEBI" id="CHEBI:18420"/>
    </cofactor>
</comment>
<keyword evidence="4 6" id="KW-0808">Transferase</keyword>
<reference evidence="11" key="1">
    <citation type="submission" date="2015-03" db="EMBL/GenBank/DDBJ databases">
        <authorList>
            <person name="Urmite Genomes"/>
        </authorList>
    </citation>
    <scope>NUCLEOTIDE SEQUENCE [LARGE SCALE GENOMIC DNA]</scope>
    <source>
        <strain evidence="11">Arc-Hr</strain>
    </source>
</reference>
<keyword evidence="6" id="KW-0963">Cytoplasm</keyword>
<keyword evidence="6" id="KW-0547">Nucleotide-binding</keyword>
<dbReference type="SUPFAM" id="SSF54919">
    <property type="entry name" value="Nucleoside diphosphate kinase, NDK"/>
    <property type="match status" value="1"/>
</dbReference>
<dbReference type="FunFam" id="3.30.70.141:FF:000002">
    <property type="entry name" value="Nucleoside diphosphate kinase"/>
    <property type="match status" value="1"/>
</dbReference>
<dbReference type="InterPro" id="IPR034907">
    <property type="entry name" value="NDK-like_dom"/>
</dbReference>
<evidence type="ECO:0000256" key="8">
    <source>
        <dbReference type="RuleBase" id="RU004011"/>
    </source>
</evidence>
<feature type="binding site" evidence="6 7">
    <location>
        <position position="28"/>
    </location>
    <ligand>
        <name>ATP</name>
        <dbReference type="ChEBI" id="CHEBI:30616"/>
    </ligand>
</feature>
<feature type="binding site" evidence="6 7">
    <location>
        <position position="110"/>
    </location>
    <ligand>
        <name>ATP</name>
        <dbReference type="ChEBI" id="CHEBI:30616"/>
    </ligand>
</feature>
<dbReference type="PANTHER" id="PTHR11349">
    <property type="entry name" value="NUCLEOSIDE DIPHOSPHATE KINASE"/>
    <property type="match status" value="1"/>
</dbReference>
<evidence type="ECO:0000256" key="5">
    <source>
        <dbReference type="ARBA" id="ARBA00022777"/>
    </source>
</evidence>
<feature type="active site" description="Pros-phosphohistidine intermediate" evidence="6 7">
    <location>
        <position position="134"/>
    </location>
</feature>
<feature type="binding site" evidence="6 7">
    <location>
        <position position="121"/>
    </location>
    <ligand>
        <name>ATP</name>
        <dbReference type="ChEBI" id="CHEBI:30616"/>
    </ligand>
</feature>
<dbReference type="GO" id="GO:0005524">
    <property type="term" value="F:ATP binding"/>
    <property type="evidence" value="ECO:0007669"/>
    <property type="project" value="UniProtKB-UniRule"/>
</dbReference>
<keyword evidence="6" id="KW-0479">Metal-binding</keyword>
<feature type="domain" description="Nucleoside diphosphate kinase-like" evidence="9">
    <location>
        <begin position="20"/>
        <end position="159"/>
    </location>
</feature>
<evidence type="ECO:0000256" key="1">
    <source>
        <dbReference type="ARBA" id="ARBA00001946"/>
    </source>
</evidence>
<keyword evidence="6" id="KW-0067">ATP-binding</keyword>
<dbReference type="Gene3D" id="3.30.70.141">
    <property type="entry name" value="Nucleoside diphosphate kinase-like domain"/>
    <property type="match status" value="1"/>
</dbReference>
<dbReference type="EC" id="2.7.4.6" evidence="6"/>
<comment type="catalytic activity">
    <reaction evidence="6">
        <text>a 2'-deoxyribonucleoside 5'-diphosphate + ATP = a 2'-deoxyribonucleoside 5'-triphosphate + ADP</text>
        <dbReference type="Rhea" id="RHEA:44640"/>
        <dbReference type="ChEBI" id="CHEBI:30616"/>
        <dbReference type="ChEBI" id="CHEBI:61560"/>
        <dbReference type="ChEBI" id="CHEBI:73316"/>
        <dbReference type="ChEBI" id="CHEBI:456216"/>
        <dbReference type="EC" id="2.7.4.6"/>
    </reaction>
</comment>
<dbReference type="Pfam" id="PF00334">
    <property type="entry name" value="NDK"/>
    <property type="match status" value="1"/>
</dbReference>
<dbReference type="CDD" id="cd04413">
    <property type="entry name" value="NDPk_I"/>
    <property type="match status" value="1"/>
</dbReference>
<proteinExistence type="inferred from homology"/>
<protein>
    <recommendedName>
        <fullName evidence="6">Nucleoside diphosphate kinase</fullName>
        <shortName evidence="6">NDK</shortName>
        <shortName evidence="6">NDP kinase</shortName>
        <ecNumber evidence="6">2.7.4.6</ecNumber>
    </recommendedName>
    <alternativeName>
        <fullName evidence="6">Nucleoside-2-P kinase</fullName>
    </alternativeName>
</protein>
<feature type="binding site" evidence="6 7">
    <location>
        <position position="104"/>
    </location>
    <ligand>
        <name>ATP</name>
        <dbReference type="ChEBI" id="CHEBI:30616"/>
    </ligand>
</feature>
<comment type="catalytic activity">
    <reaction evidence="6">
        <text>a ribonucleoside 5'-diphosphate + ATP = a ribonucleoside 5'-triphosphate + ADP</text>
        <dbReference type="Rhea" id="RHEA:18113"/>
        <dbReference type="ChEBI" id="CHEBI:30616"/>
        <dbReference type="ChEBI" id="CHEBI:57930"/>
        <dbReference type="ChEBI" id="CHEBI:61557"/>
        <dbReference type="ChEBI" id="CHEBI:456216"/>
        <dbReference type="EC" id="2.7.4.6"/>
    </reaction>
</comment>
<keyword evidence="6" id="KW-0460">Magnesium</keyword>
<dbReference type="PRINTS" id="PR01243">
    <property type="entry name" value="NUCDPKINASE"/>
</dbReference>
<dbReference type="EMBL" id="CSTE01000002">
    <property type="protein sequence ID" value="CQR49546.1"/>
    <property type="molecule type" value="Genomic_DNA"/>
</dbReference>
<evidence type="ECO:0000256" key="2">
    <source>
        <dbReference type="ARBA" id="ARBA00008142"/>
    </source>
</evidence>
<dbReference type="Proteomes" id="UP000198902">
    <property type="component" value="Unassembled WGS sequence"/>
</dbReference>
<evidence type="ECO:0000313" key="11">
    <source>
        <dbReference type="Proteomes" id="UP000198902"/>
    </source>
</evidence>
<dbReference type="PROSITE" id="PS51374">
    <property type="entry name" value="NDPK_LIKE"/>
    <property type="match status" value="1"/>
</dbReference>
<dbReference type="InterPro" id="IPR001564">
    <property type="entry name" value="Nucleoside_diP_kinase"/>
</dbReference>
<dbReference type="HAMAP" id="MF_00451">
    <property type="entry name" value="NDP_kinase"/>
    <property type="match status" value="1"/>
</dbReference>
<keyword evidence="11" id="KW-1185">Reference proteome</keyword>
<evidence type="ECO:0000256" key="6">
    <source>
        <dbReference type="HAMAP-Rule" id="MF_00451"/>
    </source>
</evidence>
<accession>A0A0D6JNR6</accession>
<dbReference type="GO" id="GO:0006228">
    <property type="term" value="P:UTP biosynthetic process"/>
    <property type="evidence" value="ECO:0007669"/>
    <property type="project" value="UniProtKB-UniRule"/>
</dbReference>
<keyword evidence="3 6" id="KW-0597">Phosphoprotein</keyword>
<dbReference type="GO" id="GO:0006241">
    <property type="term" value="P:CTP biosynthetic process"/>
    <property type="evidence" value="ECO:0007669"/>
    <property type="project" value="UniProtKB-UniRule"/>
</dbReference>
<evidence type="ECO:0000313" key="10">
    <source>
        <dbReference type="EMBL" id="CQR49546.1"/>
    </source>
</evidence>
<organism evidence="10 11">
    <name type="scientific">Haloferax massiliensis</name>
    <dbReference type="NCBI Taxonomy" id="1476858"/>
    <lineage>
        <taxon>Archaea</taxon>
        <taxon>Methanobacteriati</taxon>
        <taxon>Methanobacteriota</taxon>
        <taxon>Stenosarchaea group</taxon>
        <taxon>Halobacteria</taxon>
        <taxon>Halobacteriales</taxon>
        <taxon>Haloferacaceae</taxon>
        <taxon>Haloferax</taxon>
    </lineage>
</organism>
<dbReference type="GO" id="GO:0046872">
    <property type="term" value="F:metal ion binding"/>
    <property type="evidence" value="ECO:0007669"/>
    <property type="project" value="UniProtKB-KW"/>
</dbReference>
<comment type="function">
    <text evidence="6">Major role in the synthesis of nucleoside triphosphates other than ATP. The ATP gamma phosphate is transferred to the NDP beta phosphate via a ping-pong mechanism, using a phosphorylated active-site intermediate.</text>
</comment>
<name>A0A0D6JNR6_9EURY</name>
<sequence>MDGGRPPRERQVGGQLMSDAERTFVMVKPDGVQRGLIGDIVSRFEDRGLKMVAGKFMQIDEELAHDHYGEHEGKPFFEGLVEFITSGPVFAMVWEGQDATRQVRGMMGETDPAESAPGTIRGDYGLDLGRNVIHGSDHEDEGANEREIALFFDEDELVDYERVDETWLYE</sequence>
<keyword evidence="5 6" id="KW-0418">Kinase</keyword>
<keyword evidence="6" id="KW-0546">Nucleotide metabolism</keyword>
<dbReference type="SMART" id="SM00562">
    <property type="entry name" value="NDK"/>
    <property type="match status" value="1"/>
</dbReference>
<comment type="subcellular location">
    <subcellularLocation>
        <location evidence="6">Cytoplasm</location>
    </subcellularLocation>
</comment>
<feature type="binding site" evidence="6 7">
    <location>
        <position position="76"/>
    </location>
    <ligand>
        <name>ATP</name>
        <dbReference type="ChEBI" id="CHEBI:30616"/>
    </ligand>
</feature>
<feature type="binding site" evidence="6 7">
    <location>
        <position position="131"/>
    </location>
    <ligand>
        <name>ATP</name>
        <dbReference type="ChEBI" id="CHEBI:30616"/>
    </ligand>
</feature>
<dbReference type="NCBIfam" id="NF001908">
    <property type="entry name" value="PRK00668.1"/>
    <property type="match status" value="1"/>
</dbReference>
<gene>
    <name evidence="6 10" type="primary">ndk</name>
    <name evidence="10" type="ORF">BN996_01008</name>
</gene>
<dbReference type="InterPro" id="IPR036850">
    <property type="entry name" value="NDK-like_dom_sf"/>
</dbReference>
<dbReference type="GO" id="GO:0006183">
    <property type="term" value="P:GTP biosynthetic process"/>
    <property type="evidence" value="ECO:0007669"/>
    <property type="project" value="UniProtKB-UniRule"/>
</dbReference>
<evidence type="ECO:0000256" key="4">
    <source>
        <dbReference type="ARBA" id="ARBA00022679"/>
    </source>
</evidence>